<gene>
    <name evidence="2" type="ORF">Cco03nite_26950</name>
</gene>
<organism evidence="2 3">
    <name type="scientific">Catellatospora coxensis</name>
    <dbReference type="NCBI Taxonomy" id="310354"/>
    <lineage>
        <taxon>Bacteria</taxon>
        <taxon>Bacillati</taxon>
        <taxon>Actinomycetota</taxon>
        <taxon>Actinomycetes</taxon>
        <taxon>Micromonosporales</taxon>
        <taxon>Micromonosporaceae</taxon>
        <taxon>Catellatospora</taxon>
    </lineage>
</organism>
<feature type="transmembrane region" description="Helical" evidence="1">
    <location>
        <begin position="151"/>
        <end position="172"/>
    </location>
</feature>
<evidence type="ECO:0000313" key="2">
    <source>
        <dbReference type="EMBL" id="GIG05995.1"/>
    </source>
</evidence>
<evidence type="ECO:0008006" key="4">
    <source>
        <dbReference type="Google" id="ProtNLM"/>
    </source>
</evidence>
<sequence length="187" mass="20024">MLLVVIAACEVGFWVILGAGLAARYLLRRQRVSTVLLVGVPVTDVVLLAATAVDLSRGATATFAHGLAAAYLGFSVAFGPSMVRWADVRFAHRFAGGPAPVPPPRYGAARTRHEWREWVKALVAWAIAVALLGAAILLVGDAARTAELQGWIGRLSLVLGIWLLGWPVYYTIFPKRDPALRNGSATP</sequence>
<keyword evidence="3" id="KW-1185">Reference proteome</keyword>
<dbReference type="RefSeq" id="WP_203692387.1">
    <property type="nucleotide sequence ID" value="NZ_BAAALC010000018.1"/>
</dbReference>
<accession>A0A8J3L1G3</accession>
<feature type="transmembrane region" description="Helical" evidence="1">
    <location>
        <begin position="59"/>
        <end position="79"/>
    </location>
</feature>
<keyword evidence="1" id="KW-1133">Transmembrane helix</keyword>
<reference evidence="2 3" key="1">
    <citation type="submission" date="2021-01" db="EMBL/GenBank/DDBJ databases">
        <title>Whole genome shotgun sequence of Catellatospora coxensis NBRC 107359.</title>
        <authorList>
            <person name="Komaki H."/>
            <person name="Tamura T."/>
        </authorList>
    </citation>
    <scope>NUCLEOTIDE SEQUENCE [LARGE SCALE GENOMIC DNA]</scope>
    <source>
        <strain evidence="2 3">NBRC 107359</strain>
    </source>
</reference>
<protein>
    <recommendedName>
        <fullName evidence="4">Membrane protein YmcC</fullName>
    </recommendedName>
</protein>
<dbReference type="Proteomes" id="UP000630887">
    <property type="component" value="Unassembled WGS sequence"/>
</dbReference>
<keyword evidence="1" id="KW-0812">Transmembrane</keyword>
<comment type="caution">
    <text evidence="2">The sequence shown here is derived from an EMBL/GenBank/DDBJ whole genome shotgun (WGS) entry which is preliminary data.</text>
</comment>
<evidence type="ECO:0000256" key="1">
    <source>
        <dbReference type="SAM" id="Phobius"/>
    </source>
</evidence>
<keyword evidence="1" id="KW-0472">Membrane</keyword>
<dbReference type="AlphaFoldDB" id="A0A8J3L1G3"/>
<feature type="transmembrane region" description="Helical" evidence="1">
    <location>
        <begin position="6"/>
        <end position="27"/>
    </location>
</feature>
<evidence type="ECO:0000313" key="3">
    <source>
        <dbReference type="Proteomes" id="UP000630887"/>
    </source>
</evidence>
<feature type="transmembrane region" description="Helical" evidence="1">
    <location>
        <begin position="118"/>
        <end position="139"/>
    </location>
</feature>
<feature type="transmembrane region" description="Helical" evidence="1">
    <location>
        <begin position="34"/>
        <end position="53"/>
    </location>
</feature>
<name>A0A8J3L1G3_9ACTN</name>
<proteinExistence type="predicted"/>
<dbReference type="EMBL" id="BONI01000019">
    <property type="protein sequence ID" value="GIG05995.1"/>
    <property type="molecule type" value="Genomic_DNA"/>
</dbReference>